<keyword evidence="3" id="KW-0472">Membrane</keyword>
<dbReference type="Gene3D" id="1.25.40.10">
    <property type="entry name" value="Tetratricopeptide repeat domain"/>
    <property type="match status" value="2"/>
</dbReference>
<reference evidence="5" key="1">
    <citation type="submission" date="2018-06" db="EMBL/GenBank/DDBJ databases">
        <authorList>
            <person name="Zhirakovskaya E."/>
        </authorList>
    </citation>
    <scope>NUCLEOTIDE SEQUENCE</scope>
</reference>
<dbReference type="InterPro" id="IPR051012">
    <property type="entry name" value="CellSynth/LPSAsmb/PSIAsmb"/>
</dbReference>
<evidence type="ECO:0000259" key="4">
    <source>
        <dbReference type="Pfam" id="PF13435"/>
    </source>
</evidence>
<dbReference type="AlphaFoldDB" id="A0A3B1A5D2"/>
<accession>A0A3B1A5D2</accession>
<dbReference type="InterPro" id="IPR019734">
    <property type="entry name" value="TPR_rpt"/>
</dbReference>
<dbReference type="SMART" id="SM00028">
    <property type="entry name" value="TPR"/>
    <property type="match status" value="3"/>
</dbReference>
<dbReference type="Gene3D" id="1.10.1130.10">
    <property type="entry name" value="Flavocytochrome C3, Chain A"/>
    <property type="match status" value="1"/>
</dbReference>
<gene>
    <name evidence="5" type="ORF">MNBD_GAMMA21-2720</name>
</gene>
<feature type="transmembrane region" description="Helical" evidence="3">
    <location>
        <begin position="120"/>
        <end position="141"/>
    </location>
</feature>
<evidence type="ECO:0000256" key="1">
    <source>
        <dbReference type="ARBA" id="ARBA00022737"/>
    </source>
</evidence>
<feature type="transmembrane region" description="Helical" evidence="3">
    <location>
        <begin position="153"/>
        <end position="171"/>
    </location>
</feature>
<dbReference type="SUPFAM" id="SSF48452">
    <property type="entry name" value="TPR-like"/>
    <property type="match status" value="1"/>
</dbReference>
<dbReference type="InterPro" id="IPR011990">
    <property type="entry name" value="TPR-like_helical_dom_sf"/>
</dbReference>
<organism evidence="5">
    <name type="scientific">hydrothermal vent metagenome</name>
    <dbReference type="NCBI Taxonomy" id="652676"/>
    <lineage>
        <taxon>unclassified sequences</taxon>
        <taxon>metagenomes</taxon>
        <taxon>ecological metagenomes</taxon>
    </lineage>
</organism>
<sequence length="939" mass="105716">MAKLELKLLTSRQRSIFMTALVLAAIMVVNTLYLLAASYIEGIGENPEVLPLTYQYMLVIHITLGIIFSVFGISFALSHLKKVFRLKTRGARMSGGLIFSSVALLLVSGFFILSEANSQANQWIFIAHQVSAGFLVTMYLVHRLVSRDPPRKANAIGGGVVITVLFLAAWLTHHLELTNTPTDVVSLAIAKPKSSYATDDKRLQISDRPEIVKINPFVPFKALGDPDPDSVFFPAKTTTDTGGFLASRIITHDDLPDLDAFRAETKEKGFAPSYFLGAQSCQTCHADIVEQWSKSAHRFASFNNPFYRKSVELTRDAAGKKKSQFCGGCHDPAIMLAGNMTKEIDPLTPESQAGLTCLACHAIDRIHDRTGNGNYNIHDRTESPYIFAQSKKGLKKLVHDYILKAKPTAHKNRLLKPVFKKGEYCLTCHKVNLDVQVNGYRWLRAQNEYDGWHNSGITHNNPMTWYEPETKRQCQDCHMPREEVVLGDVSAKDGSVRSHRFIAANTALPYIRGDKETIARIVAFMQDKKLRVDIFALHREDGTIIMPVNNELPVLYPGEVVQFDVVVRNQGVGHNFPGGTNDSNEGWIDFSASINNKNVFQSGAVLADKTVDPGAHFYRAVLVDKNGLRINKRNGADIYTSIYANVIPPSNSDIARYQFKVPDDAEGREIKVNATLLWRKFDRFYTEFVFEGKEVPDLPITTIASNHITLRVAARDTGVEPKKKIIPEEWYRFNDYGIGLLRDSDTRGAIKAFEQVALVVPEKMDGWLNQARVLMKDGSLKKAEAMLRKASAAEPDQPRLAFFWGRLLEKSGRFDGAIQAYRRTLQTYPESRDTWARLGRTYWLDDQVEDSIRAYLEVLKIDPEHAQAFHQLSLAYKHLAAVTDDVEEKKLYAFAAQESETAFKKYKLDENAQKVTRAYRQKHPYDNKMSQLITIHGAD</sequence>
<protein>
    <recommendedName>
        <fullName evidence="4">Cytochrome c-552/4 domain-containing protein</fullName>
    </recommendedName>
</protein>
<feature type="domain" description="Cytochrome c-552/4" evidence="4">
    <location>
        <begin position="281"/>
        <end position="361"/>
    </location>
</feature>
<dbReference type="EMBL" id="UOFR01000066">
    <property type="protein sequence ID" value="VAW99281.1"/>
    <property type="molecule type" value="Genomic_DNA"/>
</dbReference>
<dbReference type="PANTHER" id="PTHR45586">
    <property type="entry name" value="TPR REPEAT-CONTAINING PROTEIN PA4667"/>
    <property type="match status" value="1"/>
</dbReference>
<dbReference type="PROSITE" id="PS50005">
    <property type="entry name" value="TPR"/>
    <property type="match status" value="2"/>
</dbReference>
<evidence type="ECO:0000313" key="5">
    <source>
        <dbReference type="EMBL" id="VAW99281.1"/>
    </source>
</evidence>
<keyword evidence="3" id="KW-1133">Transmembrane helix</keyword>
<keyword evidence="3" id="KW-0812">Transmembrane</keyword>
<proteinExistence type="predicted"/>
<name>A0A3B1A5D2_9ZZZZ</name>
<dbReference type="SUPFAM" id="SSF48695">
    <property type="entry name" value="Multiheme cytochromes"/>
    <property type="match status" value="1"/>
</dbReference>
<feature type="transmembrane region" description="Helical" evidence="3">
    <location>
        <begin position="56"/>
        <end position="77"/>
    </location>
</feature>
<evidence type="ECO:0000256" key="3">
    <source>
        <dbReference type="SAM" id="Phobius"/>
    </source>
</evidence>
<keyword evidence="1" id="KW-0677">Repeat</keyword>
<keyword evidence="2" id="KW-0802">TPR repeat</keyword>
<dbReference type="Pfam" id="PF13435">
    <property type="entry name" value="Cytochrome_C554"/>
    <property type="match status" value="1"/>
</dbReference>
<feature type="transmembrane region" description="Helical" evidence="3">
    <location>
        <begin position="97"/>
        <end position="114"/>
    </location>
</feature>
<feature type="transmembrane region" description="Helical" evidence="3">
    <location>
        <begin position="16"/>
        <end position="36"/>
    </location>
</feature>
<dbReference type="InterPro" id="IPR023155">
    <property type="entry name" value="Cyt_c-552/4"/>
</dbReference>
<dbReference type="Pfam" id="PF14559">
    <property type="entry name" value="TPR_19"/>
    <property type="match status" value="1"/>
</dbReference>
<dbReference type="PANTHER" id="PTHR45586:SF1">
    <property type="entry name" value="LIPOPOLYSACCHARIDE ASSEMBLY PROTEIN B"/>
    <property type="match status" value="1"/>
</dbReference>
<dbReference type="InterPro" id="IPR036280">
    <property type="entry name" value="Multihaem_cyt_sf"/>
</dbReference>
<dbReference type="Pfam" id="PF13432">
    <property type="entry name" value="TPR_16"/>
    <property type="match status" value="1"/>
</dbReference>
<evidence type="ECO:0000256" key="2">
    <source>
        <dbReference type="ARBA" id="ARBA00022803"/>
    </source>
</evidence>